<dbReference type="PRINTS" id="PR00795">
    <property type="entry name" value="RYANODINER"/>
</dbReference>
<keyword evidence="2" id="KW-0407">Ion channel</keyword>
<dbReference type="Pfam" id="PF00622">
    <property type="entry name" value="SPRY"/>
    <property type="match status" value="2"/>
</dbReference>
<dbReference type="GO" id="GO:0030018">
    <property type="term" value="C:Z disc"/>
    <property type="evidence" value="ECO:0007669"/>
    <property type="project" value="TreeGrafter"/>
</dbReference>
<dbReference type="Gene3D" id="6.20.350.10">
    <property type="match status" value="1"/>
</dbReference>
<evidence type="ECO:0000256" key="3">
    <source>
        <dbReference type="SAM" id="MobiDB-lite"/>
    </source>
</evidence>
<dbReference type="GO" id="GO:0006941">
    <property type="term" value="P:striated muscle contraction"/>
    <property type="evidence" value="ECO:0007669"/>
    <property type="project" value="TreeGrafter"/>
</dbReference>
<dbReference type="AlphaFoldDB" id="A0A9D4R4V4"/>
<dbReference type="InterPro" id="IPR015925">
    <property type="entry name" value="Ryanodine_IP3_receptor"/>
</dbReference>
<dbReference type="GO" id="GO:0042383">
    <property type="term" value="C:sarcolemma"/>
    <property type="evidence" value="ECO:0007669"/>
    <property type="project" value="TreeGrafter"/>
</dbReference>
<gene>
    <name evidence="5" type="ORF">DPMN_097574</name>
</gene>
<dbReference type="InterPro" id="IPR003032">
    <property type="entry name" value="Ryanodine_rcpt"/>
</dbReference>
<dbReference type="SUPFAM" id="SSF49899">
    <property type="entry name" value="Concanavalin A-like lectins/glucanases"/>
    <property type="match status" value="2"/>
</dbReference>
<organism evidence="5 6">
    <name type="scientific">Dreissena polymorpha</name>
    <name type="common">Zebra mussel</name>
    <name type="synonym">Mytilus polymorpha</name>
    <dbReference type="NCBI Taxonomy" id="45954"/>
    <lineage>
        <taxon>Eukaryota</taxon>
        <taxon>Metazoa</taxon>
        <taxon>Spiralia</taxon>
        <taxon>Lophotrochozoa</taxon>
        <taxon>Mollusca</taxon>
        <taxon>Bivalvia</taxon>
        <taxon>Autobranchia</taxon>
        <taxon>Heteroconchia</taxon>
        <taxon>Euheterodonta</taxon>
        <taxon>Imparidentia</taxon>
        <taxon>Neoheterodontei</taxon>
        <taxon>Myida</taxon>
        <taxon>Dreissenoidea</taxon>
        <taxon>Dreissenidae</taxon>
        <taxon>Dreissena</taxon>
    </lineage>
</organism>
<protein>
    <recommendedName>
        <fullName evidence="4">B30.2/SPRY domain-containing protein</fullName>
    </recommendedName>
</protein>
<keyword evidence="1" id="KW-0406">Ion transport</keyword>
<dbReference type="Gene3D" id="2.60.120.920">
    <property type="match status" value="2"/>
</dbReference>
<accession>A0A9D4R4V4</accession>
<dbReference type="EMBL" id="JAIWYP010000003">
    <property type="protein sequence ID" value="KAH3855014.1"/>
    <property type="molecule type" value="Genomic_DNA"/>
</dbReference>
<dbReference type="InterPro" id="IPR043136">
    <property type="entry name" value="B30.2/SPRY_sf"/>
</dbReference>
<dbReference type="InterPro" id="IPR001870">
    <property type="entry name" value="B30.2/SPRY"/>
</dbReference>
<feature type="region of interest" description="Disordered" evidence="3">
    <location>
        <begin position="803"/>
        <end position="882"/>
    </location>
</feature>
<dbReference type="SMART" id="SM00449">
    <property type="entry name" value="SPRY"/>
    <property type="match status" value="2"/>
</dbReference>
<sequence>MGKCNENLPPQLQNQLGIAVGEVAEFRHLKISGEANPPRKYEMVIETQYLCCMKPNIYVGLCEGSSMYRRWYFEVVVDQFEAGSHLPPLLRIGWASSSGFVPYPGGGQGWGCNAAGDDLYSFAFDGNCFWTGAKRKQVRDLSLIFRKGDVVGCLLDLTGPKISFTINGAPVMGLFKDFNLDGLFFPVISMTACVSCRFVLGSEHGKLKYGPPEGHSPAIESLLPKQKLKIEPCFYFGDVQKNIISGPTEVLDYAPFVPQPVDTGNVQLPVYVECVRDKLAENLHEVWAMNKIDQGWSWGEIREDTRKKNPSLTSFEKLPMSEKKYVVTVAFETLRTLLALGYHVSMEMKDSKTNRMKTVKLSSDFLQSNGYKPMPLDLSGTELDEKMCDLVELLAENTHNVWAKDRIKNGWTYGLCEDLATKRSPHLVPYNKVEEHIKRANREAAAQTVKTILAYGYTLEPPTSELGESTKIQSGSKLENHLAAHGLLKATDKSLTETNMKKTRTYRAQLTYAVTAGKWYFECEVLTPGYMKVGWAKESAVPSEEIGMDGSSYAFDGLFGRKWNQGAEFYGKQWKTGDVVGCMLDLSDRTITFSLNGELMMDSLGQEIAFRNIEVSKGYVPAFTVGAFQQMRLNFGQDVNTLKYFTFCGLQEGYEPFCVNMTRIMSLWYTRDQAHFTTVTNSDPSIAVSRIPGGANVAPCLKVTSKTFGTLEDVKLEYLRLSLPVKCKDEFIPSRDKVSHQATLDRHMNLENLRRRELDIEEEQDGGTDPGTENYSDANMSDASIERGSKLVADTLRHLVGTNRRHVSSHNHKHHDPTNSDGRPPSPILKHSKKCTTILENNTDTVSKDSPGSQGSHPGSQGSKGSHAAATSSSGTRSTKHS</sequence>
<dbReference type="GO" id="GO:0005790">
    <property type="term" value="C:smooth endoplasmic reticulum"/>
    <property type="evidence" value="ECO:0007669"/>
    <property type="project" value="TreeGrafter"/>
</dbReference>
<keyword evidence="1" id="KW-0106">Calcium</keyword>
<proteinExistence type="predicted"/>
<dbReference type="GO" id="GO:0014808">
    <property type="term" value="P:release of sequestered calcium ion into cytosol by sarcoplasmic reticulum"/>
    <property type="evidence" value="ECO:0007669"/>
    <property type="project" value="TreeGrafter"/>
</dbReference>
<dbReference type="InterPro" id="IPR013320">
    <property type="entry name" value="ConA-like_dom_sf"/>
</dbReference>
<keyword evidence="1" id="KW-0109">Calcium transport</keyword>
<keyword evidence="6" id="KW-1185">Reference proteome</keyword>
<evidence type="ECO:0000259" key="4">
    <source>
        <dbReference type="PROSITE" id="PS50188"/>
    </source>
</evidence>
<dbReference type="Pfam" id="PF02026">
    <property type="entry name" value="RyR"/>
    <property type="match status" value="2"/>
</dbReference>
<feature type="domain" description="B30.2/SPRY" evidence="4">
    <location>
        <begin position="431"/>
        <end position="640"/>
    </location>
</feature>
<dbReference type="Gene3D" id="1.10.490.160">
    <property type="match status" value="1"/>
</dbReference>
<evidence type="ECO:0000313" key="5">
    <source>
        <dbReference type="EMBL" id="KAH3855014.1"/>
    </source>
</evidence>
<dbReference type="InterPro" id="IPR003877">
    <property type="entry name" value="SPRY_dom"/>
</dbReference>
<dbReference type="FunFam" id="1.10.490.160:FF:000003">
    <property type="entry name" value="Ryanodine receptor, isoform E"/>
    <property type="match status" value="1"/>
</dbReference>
<dbReference type="GO" id="GO:0033017">
    <property type="term" value="C:sarcoplasmic reticulum membrane"/>
    <property type="evidence" value="ECO:0007669"/>
    <property type="project" value="TreeGrafter"/>
</dbReference>
<dbReference type="InterPro" id="IPR013333">
    <property type="entry name" value="Ryan_recept"/>
</dbReference>
<dbReference type="CDD" id="cd12878">
    <property type="entry name" value="SPRY2_RyR"/>
    <property type="match status" value="1"/>
</dbReference>
<feature type="non-terminal residue" evidence="5">
    <location>
        <position position="882"/>
    </location>
</feature>
<evidence type="ECO:0000313" key="6">
    <source>
        <dbReference type="Proteomes" id="UP000828390"/>
    </source>
</evidence>
<reference evidence="5" key="1">
    <citation type="journal article" date="2019" name="bioRxiv">
        <title>The Genome of the Zebra Mussel, Dreissena polymorpha: A Resource for Invasive Species Research.</title>
        <authorList>
            <person name="McCartney M.A."/>
            <person name="Auch B."/>
            <person name="Kono T."/>
            <person name="Mallez S."/>
            <person name="Zhang Y."/>
            <person name="Obille A."/>
            <person name="Becker A."/>
            <person name="Abrahante J.E."/>
            <person name="Garbe J."/>
            <person name="Badalamenti J.P."/>
            <person name="Herman A."/>
            <person name="Mangelson H."/>
            <person name="Liachko I."/>
            <person name="Sullivan S."/>
            <person name="Sone E.D."/>
            <person name="Koren S."/>
            <person name="Silverstein K.A.T."/>
            <person name="Beckman K.B."/>
            <person name="Gohl D.M."/>
        </authorList>
    </citation>
    <scope>NUCLEOTIDE SEQUENCE</scope>
    <source>
        <strain evidence="5">Duluth1</strain>
        <tissue evidence="5">Whole animal</tissue>
    </source>
</reference>
<feature type="compositionally biased region" description="Low complexity" evidence="3">
    <location>
        <begin position="850"/>
        <end position="882"/>
    </location>
</feature>
<feature type="compositionally biased region" description="Basic residues" evidence="3">
    <location>
        <begin position="803"/>
        <end position="815"/>
    </location>
</feature>
<dbReference type="GO" id="GO:0034704">
    <property type="term" value="C:calcium channel complex"/>
    <property type="evidence" value="ECO:0007669"/>
    <property type="project" value="TreeGrafter"/>
</dbReference>
<dbReference type="PROSITE" id="PS50188">
    <property type="entry name" value="B302_SPRY"/>
    <property type="match status" value="2"/>
</dbReference>
<evidence type="ECO:0000256" key="2">
    <source>
        <dbReference type="ARBA" id="ARBA00022673"/>
    </source>
</evidence>
<keyword evidence="2" id="KW-0107">Calcium channel</keyword>
<dbReference type="CDD" id="cd12877">
    <property type="entry name" value="SPRY1_RyR"/>
    <property type="match status" value="1"/>
</dbReference>
<keyword evidence="1" id="KW-0813">Transport</keyword>
<name>A0A9D4R4V4_DREPO</name>
<dbReference type="Proteomes" id="UP000828390">
    <property type="component" value="Unassembled WGS sequence"/>
</dbReference>
<dbReference type="InterPro" id="IPR035761">
    <property type="entry name" value="SPRY1_RyR"/>
</dbReference>
<comment type="caution">
    <text evidence="5">The sequence shown here is derived from an EMBL/GenBank/DDBJ whole genome shotgun (WGS) entry which is preliminary data.</text>
</comment>
<dbReference type="PANTHER" id="PTHR46399:SF8">
    <property type="entry name" value="B30.2_SPRY DOMAIN-CONTAINING PROTEIN"/>
    <property type="match status" value="1"/>
</dbReference>
<feature type="domain" description="B30.2/SPRY" evidence="4">
    <location>
        <begin position="1"/>
        <end position="205"/>
    </location>
</feature>
<dbReference type="InterPro" id="IPR035764">
    <property type="entry name" value="SPRY2_RyR"/>
</dbReference>
<reference evidence="5" key="2">
    <citation type="submission" date="2020-11" db="EMBL/GenBank/DDBJ databases">
        <authorList>
            <person name="McCartney M.A."/>
            <person name="Auch B."/>
            <person name="Kono T."/>
            <person name="Mallez S."/>
            <person name="Becker A."/>
            <person name="Gohl D.M."/>
            <person name="Silverstein K.A.T."/>
            <person name="Koren S."/>
            <person name="Bechman K.B."/>
            <person name="Herman A."/>
            <person name="Abrahante J.E."/>
            <person name="Garbe J."/>
        </authorList>
    </citation>
    <scope>NUCLEOTIDE SEQUENCE</scope>
    <source>
        <strain evidence="5">Duluth1</strain>
        <tissue evidence="5">Whole animal</tissue>
    </source>
</reference>
<dbReference type="GO" id="GO:0005219">
    <property type="term" value="F:ryanodine-sensitive calcium-release channel activity"/>
    <property type="evidence" value="ECO:0007669"/>
    <property type="project" value="InterPro"/>
</dbReference>
<evidence type="ECO:0000256" key="1">
    <source>
        <dbReference type="ARBA" id="ARBA00022568"/>
    </source>
</evidence>
<feature type="region of interest" description="Disordered" evidence="3">
    <location>
        <begin position="754"/>
        <end position="779"/>
    </location>
</feature>
<dbReference type="PANTHER" id="PTHR46399">
    <property type="entry name" value="B30.2/SPRY DOMAIN-CONTAINING PROTEIN"/>
    <property type="match status" value="1"/>
</dbReference>